<gene>
    <name evidence="1" type="ORF">CHH72_04780</name>
</gene>
<evidence type="ECO:0000313" key="2">
    <source>
        <dbReference type="Proteomes" id="UP000216207"/>
    </source>
</evidence>
<proteinExistence type="predicted"/>
<evidence type="ECO:0008006" key="3">
    <source>
        <dbReference type="Google" id="ProtNLM"/>
    </source>
</evidence>
<organism evidence="1 2">
    <name type="scientific">Shouchella clausii</name>
    <name type="common">Alkalihalobacillus clausii</name>
    <dbReference type="NCBI Taxonomy" id="79880"/>
    <lineage>
        <taxon>Bacteria</taxon>
        <taxon>Bacillati</taxon>
        <taxon>Bacillota</taxon>
        <taxon>Bacilli</taxon>
        <taxon>Bacillales</taxon>
        <taxon>Bacillaceae</taxon>
        <taxon>Shouchella</taxon>
    </lineage>
</organism>
<dbReference type="RefSeq" id="WP_011247254.1">
    <property type="nucleotide sequence ID" value="NZ_BOQS01000003.1"/>
</dbReference>
<evidence type="ECO:0000313" key="1">
    <source>
        <dbReference type="EMBL" id="PAE90300.1"/>
    </source>
</evidence>
<protein>
    <recommendedName>
        <fullName evidence="3">Small peptidoglycan-associated lipoprotein</fullName>
    </recommendedName>
</protein>
<dbReference type="EMBL" id="NPCC01000005">
    <property type="protein sequence ID" value="PAE90300.1"/>
    <property type="molecule type" value="Genomic_DNA"/>
</dbReference>
<name>A0A268P4U9_SHOCL</name>
<dbReference type="AlphaFoldDB" id="A0A268P4U9"/>
<accession>A0A268P4U9</accession>
<dbReference type="PROSITE" id="PS51257">
    <property type="entry name" value="PROKAR_LIPOPROTEIN"/>
    <property type="match status" value="1"/>
</dbReference>
<reference evidence="1 2" key="1">
    <citation type="submission" date="2017-07" db="EMBL/GenBank/DDBJ databases">
        <title>Isolation and whole genome analysis of endospore-forming bacteria from heroin.</title>
        <authorList>
            <person name="Kalinowski J."/>
            <person name="Ahrens B."/>
            <person name="Al-Dilaimi A."/>
            <person name="Winkler A."/>
            <person name="Wibberg D."/>
            <person name="Schleenbecker U."/>
            <person name="Ruckert C."/>
            <person name="Wolfel R."/>
            <person name="Grass G."/>
        </authorList>
    </citation>
    <scope>NUCLEOTIDE SEQUENCE [LARGE SCALE GENOMIC DNA]</scope>
    <source>
        <strain evidence="1 2">7539</strain>
    </source>
</reference>
<dbReference type="Proteomes" id="UP000216207">
    <property type="component" value="Unassembled WGS sequence"/>
</dbReference>
<sequence length="128" mass="14548">MQNKGVRLLFIGCFIFFLQGCSILPAFSSPQLHSNEKEDPVTLIFSDPDRLSDEANYYDAVLAVQQDLGEQVTELVICDASERHIINYYDIDEFPAMLVYKGDDEKLRISGKHDITDLYARLEGALKQ</sequence>
<comment type="caution">
    <text evidence="1">The sequence shown here is derived from an EMBL/GenBank/DDBJ whole genome shotgun (WGS) entry which is preliminary data.</text>
</comment>
<dbReference type="InterPro" id="IPR036249">
    <property type="entry name" value="Thioredoxin-like_sf"/>
</dbReference>
<dbReference type="SUPFAM" id="SSF52833">
    <property type="entry name" value="Thioredoxin-like"/>
    <property type="match status" value="1"/>
</dbReference>